<feature type="transmembrane region" description="Helical" evidence="14">
    <location>
        <begin position="268"/>
        <end position="290"/>
    </location>
</feature>
<dbReference type="GO" id="GO:0005886">
    <property type="term" value="C:plasma membrane"/>
    <property type="evidence" value="ECO:0007669"/>
    <property type="project" value="UniProtKB-SubCell"/>
</dbReference>
<sequence>MTTIRNVRQRAALIAALVLLPLIAHPALAQDTAPAAPDASSAVTAPENAPATSPAPAVSDPAATAAPSVAEPSPADVPAATGDGATAPAPETAAPPAAEAASPDAVPADTAEPTVSPVDADAPAGATQPGVTELAAPARSETLPHDLSPLGMFLAADWVVKAVMIGLAFASLVTWTIFVAKGIEIAFAKRRASADVRRLERAPDLVGAIGDERSARRWRSPVGLLAKSAEAERARSAGLSDDGVKERAQVALSRIESRGARSINRGTGVLATIGSTAPFVGLFGTVWGIMNSFIGISEANTTNLAVVAPGIAEALLATAIGLVAAIPAVIIYNVFARSIAGYRAILSDGSAVVLQHLSRELDQDRAGARRAARLAEAAE</sequence>
<dbReference type="PANTHER" id="PTHR30625">
    <property type="entry name" value="PROTEIN TOLQ"/>
    <property type="match status" value="1"/>
</dbReference>
<dbReference type="Proteomes" id="UP000476332">
    <property type="component" value="Unassembled WGS sequence"/>
</dbReference>
<feature type="domain" description="MotA/TolQ/ExbB proton channel" evidence="16">
    <location>
        <begin position="240"/>
        <end position="340"/>
    </location>
</feature>
<evidence type="ECO:0000256" key="13">
    <source>
        <dbReference type="SAM" id="MobiDB-lite"/>
    </source>
</evidence>
<comment type="subcellular location">
    <subcellularLocation>
        <location evidence="1">Cell inner membrane</location>
        <topology evidence="1">Multi-pass membrane protein</topology>
    </subcellularLocation>
    <subcellularLocation>
        <location evidence="12">Membrane</location>
        <topology evidence="12">Multi-pass membrane protein</topology>
    </subcellularLocation>
</comment>
<gene>
    <name evidence="17" type="primary">exbB</name>
    <name evidence="17" type="ORF">GTW51_12960</name>
</gene>
<keyword evidence="4 12" id="KW-0813">Transport</keyword>
<feature type="transmembrane region" description="Helical" evidence="14">
    <location>
        <begin position="310"/>
        <end position="335"/>
    </location>
</feature>
<dbReference type="EMBL" id="JAAAMJ010000009">
    <property type="protein sequence ID" value="NDV87610.1"/>
    <property type="molecule type" value="Genomic_DNA"/>
</dbReference>
<keyword evidence="5" id="KW-1003">Cell membrane</keyword>
<keyword evidence="10 14" id="KW-0472">Membrane</keyword>
<dbReference type="InterPro" id="IPR014164">
    <property type="entry name" value="TonB_ExbB_1"/>
</dbReference>
<dbReference type="NCBIfam" id="TIGR02797">
    <property type="entry name" value="exbB"/>
    <property type="match status" value="1"/>
</dbReference>
<keyword evidence="9 14" id="KW-1133">Transmembrane helix</keyword>
<evidence type="ECO:0000313" key="18">
    <source>
        <dbReference type="Proteomes" id="UP000476332"/>
    </source>
</evidence>
<keyword evidence="6" id="KW-0997">Cell inner membrane</keyword>
<feature type="region of interest" description="Disordered" evidence="13">
    <location>
        <begin position="38"/>
        <end position="130"/>
    </location>
</feature>
<evidence type="ECO:0000256" key="1">
    <source>
        <dbReference type="ARBA" id="ARBA00004429"/>
    </source>
</evidence>
<dbReference type="Pfam" id="PF01618">
    <property type="entry name" value="MotA_ExbB"/>
    <property type="match status" value="1"/>
</dbReference>
<evidence type="ECO:0000256" key="3">
    <source>
        <dbReference type="ARBA" id="ARBA00022093"/>
    </source>
</evidence>
<feature type="transmembrane region" description="Helical" evidence="14">
    <location>
        <begin position="158"/>
        <end position="180"/>
    </location>
</feature>
<evidence type="ECO:0000256" key="4">
    <source>
        <dbReference type="ARBA" id="ARBA00022448"/>
    </source>
</evidence>
<evidence type="ECO:0000256" key="12">
    <source>
        <dbReference type="RuleBase" id="RU004057"/>
    </source>
</evidence>
<keyword evidence="8 12" id="KW-0653">Protein transport</keyword>
<accession>A0A6L9MJF7</accession>
<dbReference type="InterPro" id="IPR050790">
    <property type="entry name" value="ExbB/TolQ_transport"/>
</dbReference>
<comment type="subunit">
    <text evidence="2">The accessory proteins ExbB and ExbD seem to form a complex with TonB.</text>
</comment>
<evidence type="ECO:0000256" key="6">
    <source>
        <dbReference type="ARBA" id="ARBA00022519"/>
    </source>
</evidence>
<name>A0A6L9MJF7_9HYPH</name>
<evidence type="ECO:0000259" key="16">
    <source>
        <dbReference type="Pfam" id="PF01618"/>
    </source>
</evidence>
<dbReference type="InterPro" id="IPR002898">
    <property type="entry name" value="MotA_ExbB_proton_chnl"/>
</dbReference>
<comment type="similarity">
    <text evidence="12">Belongs to the exbB/tolQ family.</text>
</comment>
<evidence type="ECO:0000256" key="9">
    <source>
        <dbReference type="ARBA" id="ARBA00022989"/>
    </source>
</evidence>
<evidence type="ECO:0000256" key="10">
    <source>
        <dbReference type="ARBA" id="ARBA00023136"/>
    </source>
</evidence>
<feature type="compositionally biased region" description="Low complexity" evidence="13">
    <location>
        <begin position="38"/>
        <end position="109"/>
    </location>
</feature>
<evidence type="ECO:0000256" key="5">
    <source>
        <dbReference type="ARBA" id="ARBA00022475"/>
    </source>
</evidence>
<dbReference type="PANTHER" id="PTHR30625:SF16">
    <property type="entry name" value="BIOPOLYMER TRANSPORT PROTEIN EXBB"/>
    <property type="match status" value="1"/>
</dbReference>
<dbReference type="GO" id="GO:0022857">
    <property type="term" value="F:transmembrane transporter activity"/>
    <property type="evidence" value="ECO:0007669"/>
    <property type="project" value="InterPro"/>
</dbReference>
<evidence type="ECO:0000256" key="8">
    <source>
        <dbReference type="ARBA" id="ARBA00022927"/>
    </source>
</evidence>
<proteinExistence type="inferred from homology"/>
<protein>
    <recommendedName>
        <fullName evidence="3">Biopolymer transport protein ExbB</fullName>
    </recommendedName>
</protein>
<comment type="function">
    <text evidence="11">Involved in the TonB-dependent energy-dependent transport of various receptor-bound substrates. Protects ExbD from proteolytic degradation and functionally stabilizes TonB.</text>
</comment>
<organism evidence="17 18">
    <name type="scientific">Aurantimonas aggregata</name>
    <dbReference type="NCBI Taxonomy" id="2047720"/>
    <lineage>
        <taxon>Bacteria</taxon>
        <taxon>Pseudomonadati</taxon>
        <taxon>Pseudomonadota</taxon>
        <taxon>Alphaproteobacteria</taxon>
        <taxon>Hyphomicrobiales</taxon>
        <taxon>Aurantimonadaceae</taxon>
        <taxon>Aurantimonas</taxon>
    </lineage>
</organism>
<feature type="chain" id="PRO_5027033530" description="Biopolymer transport protein ExbB" evidence="15">
    <location>
        <begin position="30"/>
        <end position="379"/>
    </location>
</feature>
<dbReference type="GO" id="GO:0017038">
    <property type="term" value="P:protein import"/>
    <property type="evidence" value="ECO:0007669"/>
    <property type="project" value="TreeGrafter"/>
</dbReference>
<evidence type="ECO:0000256" key="15">
    <source>
        <dbReference type="SAM" id="SignalP"/>
    </source>
</evidence>
<evidence type="ECO:0000256" key="14">
    <source>
        <dbReference type="SAM" id="Phobius"/>
    </source>
</evidence>
<keyword evidence="18" id="KW-1185">Reference proteome</keyword>
<evidence type="ECO:0000313" key="17">
    <source>
        <dbReference type="EMBL" id="NDV87610.1"/>
    </source>
</evidence>
<evidence type="ECO:0000256" key="2">
    <source>
        <dbReference type="ARBA" id="ARBA00011471"/>
    </source>
</evidence>
<comment type="caution">
    <text evidence="17">The sequence shown here is derived from an EMBL/GenBank/DDBJ whole genome shotgun (WGS) entry which is preliminary data.</text>
</comment>
<keyword evidence="15" id="KW-0732">Signal</keyword>
<feature type="signal peptide" evidence="15">
    <location>
        <begin position="1"/>
        <end position="29"/>
    </location>
</feature>
<evidence type="ECO:0000256" key="7">
    <source>
        <dbReference type="ARBA" id="ARBA00022692"/>
    </source>
</evidence>
<reference evidence="17 18" key="1">
    <citation type="submission" date="2020-01" db="EMBL/GenBank/DDBJ databases">
        <title>Genomes of bacteria type strains.</title>
        <authorList>
            <person name="Chen J."/>
            <person name="Zhu S."/>
            <person name="Chen J."/>
        </authorList>
    </citation>
    <scope>NUCLEOTIDE SEQUENCE [LARGE SCALE GENOMIC DNA]</scope>
    <source>
        <strain evidence="17 18">KCTC 52919</strain>
    </source>
</reference>
<keyword evidence="7 14" id="KW-0812">Transmembrane</keyword>
<dbReference type="RefSeq" id="WP_163044358.1">
    <property type="nucleotide sequence ID" value="NZ_JAAAMJ010000009.1"/>
</dbReference>
<evidence type="ECO:0000256" key="11">
    <source>
        <dbReference type="ARBA" id="ARBA00024816"/>
    </source>
</evidence>
<dbReference type="AlphaFoldDB" id="A0A6L9MJF7"/>